<organism evidence="3 4">
    <name type="scientific">Tilletia laevis</name>
    <dbReference type="NCBI Taxonomy" id="157183"/>
    <lineage>
        <taxon>Eukaryota</taxon>
        <taxon>Fungi</taxon>
        <taxon>Dikarya</taxon>
        <taxon>Basidiomycota</taxon>
        <taxon>Ustilaginomycotina</taxon>
        <taxon>Exobasidiomycetes</taxon>
        <taxon>Tilletiales</taxon>
        <taxon>Tilletiaceae</taxon>
        <taxon>Tilletia</taxon>
    </lineage>
</organism>
<feature type="transmembrane region" description="Helical" evidence="2">
    <location>
        <begin position="59"/>
        <end position="84"/>
    </location>
</feature>
<evidence type="ECO:0000313" key="3">
    <source>
        <dbReference type="EMBL" id="CAD6934445.1"/>
    </source>
</evidence>
<keyword evidence="4" id="KW-1185">Reference proteome</keyword>
<comment type="caution">
    <text evidence="3">The sequence shown here is derived from an EMBL/GenBank/DDBJ whole genome shotgun (WGS) entry which is preliminary data.</text>
</comment>
<sequence>MSSQSIYDRFNLLPPPPPTAFSHYDAANRMRLPDFQSVPEARDFLDRMMVFRHEASINVVRTVLGCVNAALLIGIATKEVWLYVQRRRWLVRLLYTSDGIVIVPSINAVFASLGCVFLLVNCAFAFVHLRYQRRDLPLPHLPLWQLLQYLPLWVATFWSSWASYHGRVPGSRRYQLLKRKSRGPSMSPFATNCFWIAMPALLALIILLPALLSSRFYELARSRTIPTLAELSTAQELTEELLVSIQETWLLMRHFAFWLSITCVIWVISALSLSILYAIVSFRLVFKLHQHLSALLQLKHAQDIVGTVRMDCLTLVTVSPTEHAEKRRIRRGAEMLESPVVLLNEERDDILLTSPTSALFPTVNPTSAKHEPLGDGTGFRRVIWLYGLQTISIFVGCIIFAGLAIGTIVTVSDVEANKLEQVTNIIMVLTQVIATGLGLMLVFCNAFLERSQTFLTLMHGSYRAGGIDGPMCERSTPAAPRSTPATSGRSTPQGDKLSSPEDGRWPPRSRGKEQLLHGSGAAQAGDNQPLASVDSRVVRGRASESWEMGGSHHY</sequence>
<proteinExistence type="predicted"/>
<name>A0A9N8LR17_9BASI</name>
<feature type="transmembrane region" description="Helical" evidence="2">
    <location>
        <begin position="105"/>
        <end position="129"/>
    </location>
</feature>
<feature type="compositionally biased region" description="Polar residues" evidence="1">
    <location>
        <begin position="483"/>
        <end position="493"/>
    </location>
</feature>
<feature type="compositionally biased region" description="Basic and acidic residues" evidence="1">
    <location>
        <begin position="498"/>
        <end position="515"/>
    </location>
</feature>
<dbReference type="Proteomes" id="UP000836404">
    <property type="component" value="Unassembled WGS sequence"/>
</dbReference>
<dbReference type="AlphaFoldDB" id="A0A9N8LR17"/>
<feature type="transmembrane region" description="Helical" evidence="2">
    <location>
        <begin position="189"/>
        <end position="212"/>
    </location>
</feature>
<reference evidence="3 4" key="1">
    <citation type="submission" date="2020-10" db="EMBL/GenBank/DDBJ databases">
        <authorList>
            <person name="Sedaghatjoo S."/>
        </authorList>
    </citation>
    <scope>NUCLEOTIDE SEQUENCE [LARGE SCALE GENOMIC DNA]</scope>
    <source>
        <strain evidence="3 4">LLFL</strain>
    </source>
</reference>
<evidence type="ECO:0000256" key="2">
    <source>
        <dbReference type="SAM" id="Phobius"/>
    </source>
</evidence>
<protein>
    <submittedName>
        <fullName evidence="3">Uncharacterized protein</fullName>
    </submittedName>
</protein>
<feature type="transmembrane region" description="Helical" evidence="2">
    <location>
        <begin position="255"/>
        <end position="280"/>
    </location>
</feature>
<gene>
    <name evidence="3" type="ORF">JKILLFL_G3662</name>
</gene>
<accession>A0A9N8LR17</accession>
<feature type="region of interest" description="Disordered" evidence="1">
    <location>
        <begin position="469"/>
        <end position="536"/>
    </location>
</feature>
<keyword evidence="2" id="KW-0472">Membrane</keyword>
<evidence type="ECO:0000313" key="4">
    <source>
        <dbReference type="Proteomes" id="UP000836404"/>
    </source>
</evidence>
<feature type="transmembrane region" description="Helical" evidence="2">
    <location>
        <begin position="383"/>
        <end position="405"/>
    </location>
</feature>
<keyword evidence="2" id="KW-0812">Transmembrane</keyword>
<evidence type="ECO:0000256" key="1">
    <source>
        <dbReference type="SAM" id="MobiDB-lite"/>
    </source>
</evidence>
<feature type="transmembrane region" description="Helical" evidence="2">
    <location>
        <begin position="425"/>
        <end position="448"/>
    </location>
</feature>
<keyword evidence="2" id="KW-1133">Transmembrane helix</keyword>
<dbReference type="EMBL" id="CAJHJF010003323">
    <property type="protein sequence ID" value="CAD6934445.1"/>
    <property type="molecule type" value="Genomic_DNA"/>
</dbReference>